<dbReference type="Proteomes" id="UP000297258">
    <property type="component" value="Unassembled WGS sequence"/>
</dbReference>
<evidence type="ECO:0000256" key="1">
    <source>
        <dbReference type="ARBA" id="ARBA00008791"/>
    </source>
</evidence>
<dbReference type="AlphaFoldDB" id="A0A4Y9T6Y7"/>
<dbReference type="InterPro" id="IPR006015">
    <property type="entry name" value="Universal_stress_UspA"/>
</dbReference>
<evidence type="ECO:0000259" key="2">
    <source>
        <dbReference type="Pfam" id="PF00582"/>
    </source>
</evidence>
<dbReference type="InterPro" id="IPR006016">
    <property type="entry name" value="UspA"/>
</dbReference>
<dbReference type="CDD" id="cd00293">
    <property type="entry name" value="USP-like"/>
    <property type="match status" value="1"/>
</dbReference>
<sequence>MMFKTILVPICGSDLTKPAEDAAIECARRAGGSVVVLSVTHPGTCDLPAPDVADPMTLAEHRLTAFLDRCQDADIPCQCSIALAYAPCEQILQAAAEFECDAIFIACDGECSATQVLPASEAQKLLACANMPVMVFR</sequence>
<dbReference type="OrthoDB" id="9794782at2"/>
<evidence type="ECO:0000313" key="3">
    <source>
        <dbReference type="EMBL" id="TFW33863.1"/>
    </source>
</evidence>
<dbReference type="InterPro" id="IPR014729">
    <property type="entry name" value="Rossmann-like_a/b/a_fold"/>
</dbReference>
<dbReference type="Gene3D" id="3.40.50.620">
    <property type="entry name" value="HUPs"/>
    <property type="match status" value="1"/>
</dbReference>
<comment type="caution">
    <text evidence="3">The sequence shown here is derived from an EMBL/GenBank/DDBJ whole genome shotgun (WGS) entry which is preliminary data.</text>
</comment>
<comment type="similarity">
    <text evidence="1">Belongs to the universal stress protein A family.</text>
</comment>
<gene>
    <name evidence="3" type="ORF">E4O92_05365</name>
</gene>
<accession>A0A4Y9T6Y7</accession>
<feature type="domain" description="UspA" evidence="2">
    <location>
        <begin position="2"/>
        <end position="137"/>
    </location>
</feature>
<proteinExistence type="inferred from homology"/>
<protein>
    <submittedName>
        <fullName evidence="3">Universal stress protein</fullName>
    </submittedName>
</protein>
<dbReference type="PRINTS" id="PR01438">
    <property type="entry name" value="UNVRSLSTRESS"/>
</dbReference>
<dbReference type="SUPFAM" id="SSF52402">
    <property type="entry name" value="Adenine nucleotide alpha hydrolases-like"/>
    <property type="match status" value="1"/>
</dbReference>
<dbReference type="Pfam" id="PF00582">
    <property type="entry name" value="Usp"/>
    <property type="match status" value="1"/>
</dbReference>
<reference evidence="3 4" key="1">
    <citation type="submission" date="2019-03" db="EMBL/GenBank/DDBJ databases">
        <title>Draft genome of Massilia hortus sp. nov., a novel bacterial species of the Oxalobacteraceae family.</title>
        <authorList>
            <person name="Peta V."/>
            <person name="Raths R."/>
            <person name="Bucking H."/>
        </authorList>
    </citation>
    <scope>NUCLEOTIDE SEQUENCE [LARGE SCALE GENOMIC DNA]</scope>
    <source>
        <strain evidence="3 4">ONC3</strain>
    </source>
</reference>
<dbReference type="EMBL" id="SPUM01000034">
    <property type="protein sequence ID" value="TFW33863.1"/>
    <property type="molecule type" value="Genomic_DNA"/>
</dbReference>
<name>A0A4Y9T6Y7_9BURK</name>
<keyword evidence="4" id="KW-1185">Reference proteome</keyword>
<organism evidence="3 4">
    <name type="scientific">Massilia horti</name>
    <dbReference type="NCBI Taxonomy" id="2562153"/>
    <lineage>
        <taxon>Bacteria</taxon>
        <taxon>Pseudomonadati</taxon>
        <taxon>Pseudomonadota</taxon>
        <taxon>Betaproteobacteria</taxon>
        <taxon>Burkholderiales</taxon>
        <taxon>Oxalobacteraceae</taxon>
        <taxon>Telluria group</taxon>
        <taxon>Massilia</taxon>
    </lineage>
</organism>
<dbReference type="RefSeq" id="WP_135188726.1">
    <property type="nucleotide sequence ID" value="NZ_SPUM01000034.1"/>
</dbReference>
<evidence type="ECO:0000313" key="4">
    <source>
        <dbReference type="Proteomes" id="UP000297258"/>
    </source>
</evidence>